<comment type="caution">
    <text evidence="1">The sequence shown here is derived from an EMBL/GenBank/DDBJ whole genome shotgun (WGS) entry which is preliminary data.</text>
</comment>
<sequence>MTWQFFAIQAAKRGVSSTAVKSGRQSQTAVKLVGLTYGFA</sequence>
<dbReference type="AlphaFoldDB" id="A0AAV5MV95"/>
<dbReference type="EMBL" id="BPVZ01001314">
    <property type="protein sequence ID" value="GKV53373.1"/>
    <property type="molecule type" value="Genomic_DNA"/>
</dbReference>
<protein>
    <submittedName>
        <fullName evidence="1">Uncharacterized protein</fullName>
    </submittedName>
</protein>
<name>A0AAV5MV95_9ROSI</name>
<evidence type="ECO:0000313" key="2">
    <source>
        <dbReference type="Proteomes" id="UP001054252"/>
    </source>
</evidence>
<reference evidence="1 2" key="1">
    <citation type="journal article" date="2021" name="Commun. Biol.">
        <title>The genome of Shorea leprosula (Dipterocarpaceae) highlights the ecological relevance of drought in aseasonal tropical rainforests.</title>
        <authorList>
            <person name="Ng K.K.S."/>
            <person name="Kobayashi M.J."/>
            <person name="Fawcett J.A."/>
            <person name="Hatakeyama M."/>
            <person name="Paape T."/>
            <person name="Ng C.H."/>
            <person name="Ang C.C."/>
            <person name="Tnah L.H."/>
            <person name="Lee C.T."/>
            <person name="Nishiyama T."/>
            <person name="Sese J."/>
            <person name="O'Brien M.J."/>
            <person name="Copetti D."/>
            <person name="Mohd Noor M.I."/>
            <person name="Ong R.C."/>
            <person name="Putra M."/>
            <person name="Sireger I.Z."/>
            <person name="Indrioko S."/>
            <person name="Kosugi Y."/>
            <person name="Izuno A."/>
            <person name="Isagi Y."/>
            <person name="Lee S.L."/>
            <person name="Shimizu K.K."/>
        </authorList>
    </citation>
    <scope>NUCLEOTIDE SEQUENCE [LARGE SCALE GENOMIC DNA]</scope>
    <source>
        <strain evidence="1">214</strain>
    </source>
</reference>
<keyword evidence="2" id="KW-1185">Reference proteome</keyword>
<proteinExistence type="predicted"/>
<dbReference type="Proteomes" id="UP001054252">
    <property type="component" value="Unassembled WGS sequence"/>
</dbReference>
<accession>A0AAV5MV95</accession>
<gene>
    <name evidence="1" type="ORF">SLEP1_g59904</name>
</gene>
<evidence type="ECO:0000313" key="1">
    <source>
        <dbReference type="EMBL" id="GKV53373.1"/>
    </source>
</evidence>
<organism evidence="1 2">
    <name type="scientific">Rubroshorea leprosula</name>
    <dbReference type="NCBI Taxonomy" id="152421"/>
    <lineage>
        <taxon>Eukaryota</taxon>
        <taxon>Viridiplantae</taxon>
        <taxon>Streptophyta</taxon>
        <taxon>Embryophyta</taxon>
        <taxon>Tracheophyta</taxon>
        <taxon>Spermatophyta</taxon>
        <taxon>Magnoliopsida</taxon>
        <taxon>eudicotyledons</taxon>
        <taxon>Gunneridae</taxon>
        <taxon>Pentapetalae</taxon>
        <taxon>rosids</taxon>
        <taxon>malvids</taxon>
        <taxon>Malvales</taxon>
        <taxon>Dipterocarpaceae</taxon>
        <taxon>Rubroshorea</taxon>
    </lineage>
</organism>